<evidence type="ECO:0000313" key="3">
    <source>
        <dbReference type="Proteomes" id="UP000318297"/>
    </source>
</evidence>
<dbReference type="EMBL" id="VIVQ01000001">
    <property type="protein sequence ID" value="TWE12346.1"/>
    <property type="molecule type" value="Genomic_DNA"/>
</dbReference>
<evidence type="ECO:0000256" key="1">
    <source>
        <dbReference type="SAM" id="SignalP"/>
    </source>
</evidence>
<dbReference type="AlphaFoldDB" id="A0A561E9Q9"/>
<comment type="caution">
    <text evidence="2">The sequence shown here is derived from an EMBL/GenBank/DDBJ whole genome shotgun (WGS) entry which is preliminary data.</text>
</comment>
<dbReference type="Proteomes" id="UP000318297">
    <property type="component" value="Unassembled WGS sequence"/>
</dbReference>
<dbReference type="RefSeq" id="WP_145226289.1">
    <property type="nucleotide sequence ID" value="NZ_VIVQ01000001.1"/>
</dbReference>
<feature type="signal peptide" evidence="1">
    <location>
        <begin position="1"/>
        <end position="31"/>
    </location>
</feature>
<evidence type="ECO:0008006" key="4">
    <source>
        <dbReference type="Google" id="ProtNLM"/>
    </source>
</evidence>
<dbReference type="InterPro" id="IPR006311">
    <property type="entry name" value="TAT_signal"/>
</dbReference>
<proteinExistence type="predicted"/>
<reference evidence="2 3" key="1">
    <citation type="submission" date="2019-06" db="EMBL/GenBank/DDBJ databases">
        <title>Sequencing the genomes of 1000 actinobacteria strains.</title>
        <authorList>
            <person name="Klenk H.-P."/>
        </authorList>
    </citation>
    <scope>NUCLEOTIDE SEQUENCE [LARGE SCALE GENOMIC DNA]</scope>
    <source>
        <strain evidence="2 3">DSM 19560</strain>
    </source>
</reference>
<gene>
    <name evidence="2" type="ORF">BKA23_1149</name>
</gene>
<dbReference type="OrthoDB" id="4863392at2"/>
<evidence type="ECO:0000313" key="2">
    <source>
        <dbReference type="EMBL" id="TWE12346.1"/>
    </source>
</evidence>
<keyword evidence="1" id="KW-0732">Signal</keyword>
<accession>A0A561E9Q9</accession>
<protein>
    <recommendedName>
        <fullName evidence="4">Dehydratase</fullName>
    </recommendedName>
</protein>
<organism evidence="2 3">
    <name type="scientific">Rudaeicoccus suwonensis</name>
    <dbReference type="NCBI Taxonomy" id="657409"/>
    <lineage>
        <taxon>Bacteria</taxon>
        <taxon>Bacillati</taxon>
        <taxon>Actinomycetota</taxon>
        <taxon>Actinomycetes</taxon>
        <taxon>Micrococcales</taxon>
        <taxon>Dermacoccaceae</taxon>
        <taxon>Rudaeicoccus</taxon>
    </lineage>
</organism>
<keyword evidence="3" id="KW-1185">Reference proteome</keyword>
<feature type="chain" id="PRO_5021730311" description="Dehydratase" evidence="1">
    <location>
        <begin position="32"/>
        <end position="212"/>
    </location>
</feature>
<sequence length="212" mass="21713">MRLAARRSILAVAAAATAVATTVAASPGASAAPIWTLHYTAKVSTYVKKPGKTVNFTGTQTTMVDIGALKNNVSAALSLKPGTMTVDLPLIPGLVTIPGIATATLQIEPTGPAKGNFDSGNIDVTQYFNVQVTKLTPPVLSFVNLVPDTCKTATPASMHLTGKITNIFSPFSMHTTYTLPSFANCGLLTGVITSLTSGSGNTVTATFTPAAG</sequence>
<name>A0A561E9Q9_9MICO</name>
<dbReference type="PROSITE" id="PS51318">
    <property type="entry name" value="TAT"/>
    <property type="match status" value="1"/>
</dbReference>